<dbReference type="GO" id="GO:0006351">
    <property type="term" value="P:DNA-templated transcription"/>
    <property type="evidence" value="ECO:0007669"/>
    <property type="project" value="UniProtKB-UniRule"/>
</dbReference>
<comment type="subcellular location">
    <subcellularLocation>
        <location evidence="1 3">Nucleus</location>
    </subcellularLocation>
</comment>
<gene>
    <name evidence="5" type="primary">Vigan.08G280900</name>
    <name evidence="5" type="ORF">VIGAN_08280900</name>
</gene>
<evidence type="ECO:0000256" key="2">
    <source>
        <dbReference type="ARBA" id="ARBA00023242"/>
    </source>
</evidence>
<dbReference type="GO" id="GO:0005634">
    <property type="term" value="C:nucleus"/>
    <property type="evidence" value="ECO:0007669"/>
    <property type="project" value="UniProtKB-SubCell"/>
</dbReference>
<dbReference type="GO" id="GO:0006355">
    <property type="term" value="P:regulation of DNA-templated transcription"/>
    <property type="evidence" value="ECO:0007669"/>
    <property type="project" value="InterPro"/>
</dbReference>
<name>A0A0S3ST06_PHAAN</name>
<dbReference type="GO" id="GO:0048731">
    <property type="term" value="P:system development"/>
    <property type="evidence" value="ECO:0007669"/>
    <property type="project" value="UniProtKB-ARBA"/>
</dbReference>
<dbReference type="PANTHER" id="PTHR31602:SF63">
    <property type="entry name" value="GROWTH-REGULATING FACTOR 3"/>
    <property type="match status" value="1"/>
</dbReference>
<dbReference type="OrthoDB" id="1741324at2759"/>
<accession>A0A0S3ST06</accession>
<proteinExistence type="inferred from homology"/>
<evidence type="ECO:0000256" key="3">
    <source>
        <dbReference type="RuleBase" id="RU367127"/>
    </source>
</evidence>
<dbReference type="PROSITE" id="PS51666">
    <property type="entry name" value="QLQ"/>
    <property type="match status" value="1"/>
</dbReference>
<organism evidence="5 6">
    <name type="scientific">Vigna angularis var. angularis</name>
    <dbReference type="NCBI Taxonomy" id="157739"/>
    <lineage>
        <taxon>Eukaryota</taxon>
        <taxon>Viridiplantae</taxon>
        <taxon>Streptophyta</taxon>
        <taxon>Embryophyta</taxon>
        <taxon>Tracheophyta</taxon>
        <taxon>Spermatophyta</taxon>
        <taxon>Magnoliopsida</taxon>
        <taxon>eudicotyledons</taxon>
        <taxon>Gunneridae</taxon>
        <taxon>Pentapetalae</taxon>
        <taxon>rosids</taxon>
        <taxon>fabids</taxon>
        <taxon>Fabales</taxon>
        <taxon>Fabaceae</taxon>
        <taxon>Papilionoideae</taxon>
        <taxon>50 kb inversion clade</taxon>
        <taxon>NPAAA clade</taxon>
        <taxon>indigoferoid/millettioid clade</taxon>
        <taxon>Phaseoleae</taxon>
        <taxon>Vigna</taxon>
    </lineage>
</organism>
<dbReference type="InterPro" id="IPR031137">
    <property type="entry name" value="GRF"/>
</dbReference>
<keyword evidence="3" id="KW-0804">Transcription</keyword>
<comment type="function">
    <text evidence="3">Transcription activator.</text>
</comment>
<evidence type="ECO:0000313" key="6">
    <source>
        <dbReference type="Proteomes" id="UP000291084"/>
    </source>
</evidence>
<keyword evidence="3" id="KW-0010">Activator</keyword>
<dbReference type="SMART" id="SM00951">
    <property type="entry name" value="QLQ"/>
    <property type="match status" value="1"/>
</dbReference>
<sequence>MESCFSFAQWQELELQTLIFRYMLAGTPVPPQLLQPIKKSFFHSPPPFLQLYHPPCKFLTPFSFYFQISLLLISNGHFNGSQEQNLNSP</sequence>
<dbReference type="Proteomes" id="UP000291084">
    <property type="component" value="Chromosome 8"/>
</dbReference>
<dbReference type="AlphaFoldDB" id="A0A0S3ST06"/>
<dbReference type="Pfam" id="PF08880">
    <property type="entry name" value="QLQ"/>
    <property type="match status" value="1"/>
</dbReference>
<dbReference type="EMBL" id="AP015041">
    <property type="protein sequence ID" value="BAT95959.1"/>
    <property type="molecule type" value="Genomic_DNA"/>
</dbReference>
<protein>
    <recommendedName>
        <fullName evidence="3">Growth-regulating factor</fullName>
    </recommendedName>
</protein>
<comment type="domain">
    <text evidence="3">The QLQ domain and WRC domain may be involved in protein-protein interaction and DNA-binding, respectively.</text>
</comment>
<dbReference type="GO" id="GO:0005524">
    <property type="term" value="F:ATP binding"/>
    <property type="evidence" value="ECO:0007669"/>
    <property type="project" value="UniProtKB-UniRule"/>
</dbReference>
<evidence type="ECO:0000256" key="1">
    <source>
        <dbReference type="ARBA" id="ARBA00004123"/>
    </source>
</evidence>
<dbReference type="InterPro" id="IPR014978">
    <property type="entry name" value="Gln-Leu-Gln_QLQ"/>
</dbReference>
<keyword evidence="3" id="KW-0805">Transcription regulation</keyword>
<reference evidence="5 6" key="1">
    <citation type="journal article" date="2015" name="Sci. Rep.">
        <title>The power of single molecule real-time sequencing technology in the de novo assembly of a eukaryotic genome.</title>
        <authorList>
            <person name="Sakai H."/>
            <person name="Naito K."/>
            <person name="Ogiso-Tanaka E."/>
            <person name="Takahashi Y."/>
            <person name="Iseki K."/>
            <person name="Muto C."/>
            <person name="Satou K."/>
            <person name="Teruya K."/>
            <person name="Shiroma A."/>
            <person name="Shimoji M."/>
            <person name="Hirano T."/>
            <person name="Itoh T."/>
            <person name="Kaga A."/>
            <person name="Tomooka N."/>
        </authorList>
    </citation>
    <scope>NUCLEOTIDE SEQUENCE [LARGE SCALE GENOMIC DNA]</scope>
    <source>
        <strain evidence="6">cv. Shumari</strain>
    </source>
</reference>
<evidence type="ECO:0000259" key="4">
    <source>
        <dbReference type="PROSITE" id="PS51666"/>
    </source>
</evidence>
<evidence type="ECO:0000313" key="5">
    <source>
        <dbReference type="EMBL" id="BAT95959.1"/>
    </source>
</evidence>
<feature type="domain" description="QLQ" evidence="4">
    <location>
        <begin position="4"/>
        <end position="39"/>
    </location>
</feature>
<keyword evidence="6" id="KW-1185">Reference proteome</keyword>
<comment type="similarity">
    <text evidence="3">Belongs to the GRF family.</text>
</comment>
<keyword evidence="2 3" id="KW-0539">Nucleus</keyword>
<dbReference type="PANTHER" id="PTHR31602">
    <property type="entry name" value="GROWTH-REGULATING FACTOR 5"/>
    <property type="match status" value="1"/>
</dbReference>